<name>A0ABV9E662_9ACTN</name>
<dbReference type="InterPro" id="IPR000335">
    <property type="entry name" value="Bleomycin-R"/>
</dbReference>
<keyword evidence="3" id="KW-1185">Reference proteome</keyword>
<protein>
    <submittedName>
        <fullName evidence="2">Bleomycin resistance protein</fullName>
    </submittedName>
</protein>
<sequence>MSETVIPILPCASIADVLAFYRAIGFEVTHEQTRPNPFAVVERGDIRFQFFTIRGYDPAASYSTCYVLSDDVDALYEAFRSGLKRELGRVPTRGLPRLGPVKDMPYGVRQFLMTDPGGNTIRLGTPNGGPAEYPRAPKEPIARALHIAGLLGDSKGDVPAAARVVDRALDGDAVPAPDQLLRLLVLRADLALREGRAELAADLLARAGRVRGAGESAEVRDARRRAGDLAAELA</sequence>
<accession>A0ABV9E662</accession>
<evidence type="ECO:0000313" key="2">
    <source>
        <dbReference type="EMBL" id="MFC4565108.1"/>
    </source>
</evidence>
<dbReference type="Proteomes" id="UP001595923">
    <property type="component" value="Unassembled WGS sequence"/>
</dbReference>
<keyword evidence="1" id="KW-0046">Antibiotic resistance</keyword>
<evidence type="ECO:0000313" key="3">
    <source>
        <dbReference type="Proteomes" id="UP001595923"/>
    </source>
</evidence>
<organism evidence="2 3">
    <name type="scientific">Nocardiopsis mangrovi</name>
    <dbReference type="NCBI Taxonomy" id="1179818"/>
    <lineage>
        <taxon>Bacteria</taxon>
        <taxon>Bacillati</taxon>
        <taxon>Actinomycetota</taxon>
        <taxon>Actinomycetes</taxon>
        <taxon>Streptosporangiales</taxon>
        <taxon>Nocardiopsidaceae</taxon>
        <taxon>Nocardiopsis</taxon>
    </lineage>
</organism>
<dbReference type="SUPFAM" id="SSF54593">
    <property type="entry name" value="Glyoxalase/Bleomycin resistance protein/Dihydroxybiphenyl dioxygenase"/>
    <property type="match status" value="1"/>
</dbReference>
<dbReference type="InterPro" id="IPR029068">
    <property type="entry name" value="Glyas_Bleomycin-R_OHBP_Dase"/>
</dbReference>
<gene>
    <name evidence="2" type="ORF">ACFO4E_24900</name>
</gene>
<reference evidence="3" key="1">
    <citation type="journal article" date="2019" name="Int. J. Syst. Evol. Microbiol.">
        <title>The Global Catalogue of Microorganisms (GCM) 10K type strain sequencing project: providing services to taxonomists for standard genome sequencing and annotation.</title>
        <authorList>
            <consortium name="The Broad Institute Genomics Platform"/>
            <consortium name="The Broad Institute Genome Sequencing Center for Infectious Disease"/>
            <person name="Wu L."/>
            <person name="Ma J."/>
        </authorList>
    </citation>
    <scope>NUCLEOTIDE SEQUENCE [LARGE SCALE GENOMIC DNA]</scope>
    <source>
        <strain evidence="3">XZYJ18</strain>
    </source>
</reference>
<dbReference type="EMBL" id="JBHSFQ010000032">
    <property type="protein sequence ID" value="MFC4565108.1"/>
    <property type="molecule type" value="Genomic_DNA"/>
</dbReference>
<comment type="caution">
    <text evidence="2">The sequence shown here is derived from an EMBL/GenBank/DDBJ whole genome shotgun (WGS) entry which is preliminary data.</text>
</comment>
<evidence type="ECO:0000256" key="1">
    <source>
        <dbReference type="ARBA" id="ARBA00023251"/>
    </source>
</evidence>
<dbReference type="Gene3D" id="3.10.180.10">
    <property type="entry name" value="2,3-Dihydroxybiphenyl 1,2-Dioxygenase, domain 1"/>
    <property type="match status" value="1"/>
</dbReference>
<dbReference type="RefSeq" id="WP_378578780.1">
    <property type="nucleotide sequence ID" value="NZ_JBHSFQ010000032.1"/>
</dbReference>
<dbReference type="CDD" id="cd08349">
    <property type="entry name" value="BLMA_like"/>
    <property type="match status" value="1"/>
</dbReference>
<proteinExistence type="predicted"/>